<dbReference type="SUPFAM" id="SSF53335">
    <property type="entry name" value="S-adenosyl-L-methionine-dependent methyltransferases"/>
    <property type="match status" value="1"/>
</dbReference>
<dbReference type="GO" id="GO:0032259">
    <property type="term" value="P:methylation"/>
    <property type="evidence" value="ECO:0007669"/>
    <property type="project" value="UniProtKB-KW"/>
</dbReference>
<keyword evidence="3" id="KW-0949">S-adenosyl-L-methionine</keyword>
<proteinExistence type="predicted"/>
<dbReference type="InterPro" id="IPR029063">
    <property type="entry name" value="SAM-dependent_MTases_sf"/>
</dbReference>
<dbReference type="AlphaFoldDB" id="A0A0A0D7S8"/>
<dbReference type="PANTHER" id="PTHR43464:SF19">
    <property type="entry name" value="UBIQUINONE BIOSYNTHESIS O-METHYLTRANSFERASE, MITOCHONDRIAL"/>
    <property type="match status" value="1"/>
</dbReference>
<name>A0A0A0D7S8_9PROT</name>
<dbReference type="EMBL" id="JANX01000116">
    <property type="protein sequence ID" value="KGM34140.1"/>
    <property type="molecule type" value="Genomic_DNA"/>
</dbReference>
<dbReference type="PANTHER" id="PTHR43464">
    <property type="entry name" value="METHYLTRANSFERASE"/>
    <property type="match status" value="1"/>
</dbReference>
<dbReference type="Gene3D" id="3.40.50.150">
    <property type="entry name" value="Vaccinia Virus protein VP39"/>
    <property type="match status" value="1"/>
</dbReference>
<accession>A0A0A0D7S8</accession>
<comment type="caution">
    <text evidence="5">The sequence shown here is derived from an EMBL/GenBank/DDBJ whole genome shotgun (WGS) entry which is preliminary data.</text>
</comment>
<dbReference type="RefSeq" id="WP_034836071.1">
    <property type="nucleotide sequence ID" value="NZ_JANX01000116.1"/>
</dbReference>
<dbReference type="InterPro" id="IPR013216">
    <property type="entry name" value="Methyltransf_11"/>
</dbReference>
<evidence type="ECO:0000256" key="1">
    <source>
        <dbReference type="ARBA" id="ARBA00022603"/>
    </source>
</evidence>
<dbReference type="CDD" id="cd02440">
    <property type="entry name" value="AdoMet_MTases"/>
    <property type="match status" value="1"/>
</dbReference>
<organism evidence="5 6">
    <name type="scientific">Inquilinus limosus MP06</name>
    <dbReference type="NCBI Taxonomy" id="1398085"/>
    <lineage>
        <taxon>Bacteria</taxon>
        <taxon>Pseudomonadati</taxon>
        <taxon>Pseudomonadota</taxon>
        <taxon>Alphaproteobacteria</taxon>
        <taxon>Rhodospirillales</taxon>
        <taxon>Rhodospirillaceae</taxon>
        <taxon>Inquilinus</taxon>
    </lineage>
</organism>
<evidence type="ECO:0000256" key="3">
    <source>
        <dbReference type="ARBA" id="ARBA00022691"/>
    </source>
</evidence>
<dbReference type="Pfam" id="PF08241">
    <property type="entry name" value="Methyltransf_11"/>
    <property type="match status" value="1"/>
</dbReference>
<feature type="domain" description="Methyltransferase type 11" evidence="4">
    <location>
        <begin position="49"/>
        <end position="139"/>
    </location>
</feature>
<protein>
    <submittedName>
        <fullName evidence="5">Methyltransferase</fullName>
    </submittedName>
</protein>
<dbReference type="GO" id="GO:0008757">
    <property type="term" value="F:S-adenosylmethionine-dependent methyltransferase activity"/>
    <property type="evidence" value="ECO:0007669"/>
    <property type="project" value="InterPro"/>
</dbReference>
<evidence type="ECO:0000313" key="6">
    <source>
        <dbReference type="Proteomes" id="UP000029995"/>
    </source>
</evidence>
<gene>
    <name evidence="5" type="ORF">P409_11835</name>
</gene>
<dbReference type="Proteomes" id="UP000029995">
    <property type="component" value="Unassembled WGS sequence"/>
</dbReference>
<evidence type="ECO:0000256" key="2">
    <source>
        <dbReference type="ARBA" id="ARBA00022679"/>
    </source>
</evidence>
<evidence type="ECO:0000313" key="5">
    <source>
        <dbReference type="EMBL" id="KGM34140.1"/>
    </source>
</evidence>
<evidence type="ECO:0000259" key="4">
    <source>
        <dbReference type="Pfam" id="PF08241"/>
    </source>
</evidence>
<dbReference type="OrthoDB" id="7171187at2"/>
<sequence>MTKTAADREHWARVARDWTAWARKPGHDAFWAYRDALVAWIGHGSGEALDLGCGEGRVSRELTALGWRVTAADTVAELVEIAAEAGSAQDYAVADAADLPFEDGSFDLVVAYNVLMDVEDVPGALREIRRVLRPGGTLMVSLVHPFRDRGRFAGPEPDAPFVFEGSYYGRERFEGSEERDGLRMDFAGWSQPLEAYAAALEAAGLAITSIREPQPDHPDGDDRLRQWSRLPLFLWLKARPLG</sequence>
<reference evidence="5 6" key="1">
    <citation type="submission" date="2014-01" db="EMBL/GenBank/DDBJ databases">
        <title>Genome sequence determination for a cystic fibrosis isolate, Inquilinus limosus.</title>
        <authorList>
            <person name="Pino M."/>
            <person name="Di Conza J."/>
            <person name="Gutkind G."/>
        </authorList>
    </citation>
    <scope>NUCLEOTIDE SEQUENCE [LARGE SCALE GENOMIC DNA]</scope>
    <source>
        <strain evidence="5 6">MP06</strain>
    </source>
</reference>
<keyword evidence="2 5" id="KW-0808">Transferase</keyword>
<keyword evidence="1 5" id="KW-0489">Methyltransferase</keyword>